<proteinExistence type="predicted"/>
<feature type="compositionally biased region" description="Polar residues" evidence="1">
    <location>
        <begin position="1"/>
        <end position="16"/>
    </location>
</feature>
<sequence length="324" mass="35290">MPTPYSSPGATGNSSCRPGPTDGDTGEGRKPSRQMLNATSYHEKRTPPMDWWISRSPPGGGSWNPHQTTGSATLRNNLESRASKMADSQVLTVPDNRRCYGDETDTGDYARDPIKAILDHFWARLQALLHPERPHHPRLQRDRVDGSRAAGDPPQGKPKPHTTGSSIQGPPGLRATGVIPPRFRPHPLSTLKRLPTQTAKTLRTTPTGPTLGLNGSQAHGLRAPAHTRSWGRGENSPVRHHGSTQQQRTSKGNHKHGIKLKMGGRQANSGAAVPQERAGSRYSTTRHICVATHPHRRHPQVNPGLTAQLLNGLDLMHTHTDISC</sequence>
<feature type="compositionally biased region" description="Low complexity" evidence="1">
    <location>
        <begin position="201"/>
        <end position="213"/>
    </location>
</feature>
<dbReference type="Proteomes" id="UP001295444">
    <property type="component" value="Chromosome 06"/>
</dbReference>
<feature type="region of interest" description="Disordered" evidence="1">
    <location>
        <begin position="1"/>
        <end position="71"/>
    </location>
</feature>
<feature type="region of interest" description="Disordered" evidence="1">
    <location>
        <begin position="132"/>
        <end position="176"/>
    </location>
</feature>
<evidence type="ECO:0000313" key="3">
    <source>
        <dbReference type="Proteomes" id="UP001295444"/>
    </source>
</evidence>
<name>A0AAD1SIU0_PELCU</name>
<feature type="compositionally biased region" description="Basic and acidic residues" evidence="1">
    <location>
        <begin position="132"/>
        <end position="146"/>
    </location>
</feature>
<dbReference type="AlphaFoldDB" id="A0AAD1SIU0"/>
<accession>A0AAD1SIU0</accession>
<dbReference type="EMBL" id="OW240917">
    <property type="protein sequence ID" value="CAH2300119.1"/>
    <property type="molecule type" value="Genomic_DNA"/>
</dbReference>
<evidence type="ECO:0000256" key="1">
    <source>
        <dbReference type="SAM" id="MobiDB-lite"/>
    </source>
</evidence>
<evidence type="ECO:0000313" key="2">
    <source>
        <dbReference type="EMBL" id="CAH2300119.1"/>
    </source>
</evidence>
<feature type="region of interest" description="Disordered" evidence="1">
    <location>
        <begin position="195"/>
        <end position="257"/>
    </location>
</feature>
<protein>
    <submittedName>
        <fullName evidence="2">Uncharacterized protein</fullName>
    </submittedName>
</protein>
<gene>
    <name evidence="2" type="ORF">PECUL_23A027469</name>
</gene>
<organism evidence="2 3">
    <name type="scientific">Pelobates cultripes</name>
    <name type="common">Western spadefoot toad</name>
    <dbReference type="NCBI Taxonomy" id="61616"/>
    <lineage>
        <taxon>Eukaryota</taxon>
        <taxon>Metazoa</taxon>
        <taxon>Chordata</taxon>
        <taxon>Craniata</taxon>
        <taxon>Vertebrata</taxon>
        <taxon>Euteleostomi</taxon>
        <taxon>Amphibia</taxon>
        <taxon>Batrachia</taxon>
        <taxon>Anura</taxon>
        <taxon>Pelobatoidea</taxon>
        <taxon>Pelobatidae</taxon>
        <taxon>Pelobates</taxon>
    </lineage>
</organism>
<reference evidence="2" key="1">
    <citation type="submission" date="2022-03" db="EMBL/GenBank/DDBJ databases">
        <authorList>
            <person name="Alioto T."/>
            <person name="Alioto T."/>
            <person name="Gomez Garrido J."/>
        </authorList>
    </citation>
    <scope>NUCLEOTIDE SEQUENCE</scope>
</reference>
<keyword evidence="3" id="KW-1185">Reference proteome</keyword>